<evidence type="ECO:0000313" key="2">
    <source>
        <dbReference type="EMBL" id="OJG09076.1"/>
    </source>
</evidence>
<dbReference type="PANTHER" id="PTHR37804:SF1">
    <property type="entry name" value="CDAA REGULATORY PROTEIN CDAR"/>
    <property type="match status" value="1"/>
</dbReference>
<keyword evidence="3" id="KW-1185">Reference proteome</keyword>
<dbReference type="EMBL" id="JXKD01000021">
    <property type="protein sequence ID" value="OJG09076.1"/>
    <property type="molecule type" value="Genomic_DNA"/>
</dbReference>
<dbReference type="AlphaFoldDB" id="A0A1L8QNS2"/>
<dbReference type="InterPro" id="IPR012505">
    <property type="entry name" value="YbbR"/>
</dbReference>
<evidence type="ECO:0008006" key="4">
    <source>
        <dbReference type="Google" id="ProtNLM"/>
    </source>
</evidence>
<dbReference type="Gene3D" id="2.170.120.40">
    <property type="entry name" value="YbbR-like domain"/>
    <property type="match status" value="2"/>
</dbReference>
<comment type="caution">
    <text evidence="2">The sequence shown here is derived from an EMBL/GenBank/DDBJ whole genome shotgun (WGS) entry which is preliminary data.</text>
</comment>
<dbReference type="Gene3D" id="2.170.120.30">
    <property type="match status" value="1"/>
</dbReference>
<dbReference type="STRING" id="328396.RU93_GL001238"/>
<accession>A0A1L8QNS2</accession>
<gene>
    <name evidence="2" type="ORF">RU93_GL001238</name>
</gene>
<feature type="compositionally biased region" description="Low complexity" evidence="1">
    <location>
        <begin position="328"/>
        <end position="349"/>
    </location>
</feature>
<feature type="region of interest" description="Disordered" evidence="1">
    <location>
        <begin position="320"/>
        <end position="380"/>
    </location>
</feature>
<dbReference type="Pfam" id="PF07949">
    <property type="entry name" value="YbbR"/>
    <property type="match status" value="2"/>
</dbReference>
<protein>
    <recommendedName>
        <fullName evidence="4">YbbR-like protein</fullName>
    </recommendedName>
</protein>
<proteinExistence type="predicted"/>
<dbReference type="InterPro" id="IPR053154">
    <property type="entry name" value="c-di-AMP_regulator"/>
</dbReference>
<dbReference type="RefSeq" id="WP_071875677.1">
    <property type="nucleotide sequence ID" value="NZ_JBHSHF010000011.1"/>
</dbReference>
<reference evidence="2 3" key="1">
    <citation type="submission" date="2014-12" db="EMBL/GenBank/DDBJ databases">
        <title>Draft genome sequences of 29 type strains of Enterococci.</title>
        <authorList>
            <person name="Zhong Z."/>
            <person name="Sun Z."/>
            <person name="Liu W."/>
            <person name="Zhang W."/>
            <person name="Zhang H."/>
        </authorList>
    </citation>
    <scope>NUCLEOTIDE SEQUENCE [LARGE SCALE GENOMIC DNA]</scope>
    <source>
        <strain evidence="2 3">DSM 17690</strain>
    </source>
</reference>
<dbReference type="OrthoDB" id="2960905at2"/>
<dbReference type="PANTHER" id="PTHR37804">
    <property type="entry name" value="CDAA REGULATORY PROTEIN CDAR"/>
    <property type="match status" value="1"/>
</dbReference>
<dbReference type="Proteomes" id="UP000182149">
    <property type="component" value="Unassembled WGS sequence"/>
</dbReference>
<organism evidence="2 3">
    <name type="scientific">Enterococcus aquimarinus</name>
    <dbReference type="NCBI Taxonomy" id="328396"/>
    <lineage>
        <taxon>Bacteria</taxon>
        <taxon>Bacillati</taxon>
        <taxon>Bacillota</taxon>
        <taxon>Bacilli</taxon>
        <taxon>Lactobacillales</taxon>
        <taxon>Enterococcaceae</taxon>
        <taxon>Enterococcus</taxon>
    </lineage>
</organism>
<evidence type="ECO:0000313" key="3">
    <source>
        <dbReference type="Proteomes" id="UP000182149"/>
    </source>
</evidence>
<sequence length="380" mass="41294">MFTKERISNLMYALLSLVFTLILFFSPNSSNITTAIMSPNTLEETIQGVAIQPIYDSEKYFIQGYEPEATVRLSSLNRILLNSEVNQETRSFRVVTDLTGLTEGTHTVPLKVQNLTTGVTATLEPTSITVTIEKLETKTFPVEVMISDDNLAEGYQISTVSVNPKEVEVTTGNESMKEITKVIANLDNLSDVDQNMSKEVALYAVNEEGEIISAFLSSEKANVTLEIKAPQKEVPLILEQVGEMPAGISHYEMMASQPTAVIIGSPEQLANYSQLRAVIDISSISEKVQQTVTLKVAEGMFVYPQQVNVTITPVLIPTAESTQDSTGESTANSDATSATTSETNTSESTTSEKTDEKTLGLAGAKESVDNPVQETIPSEE</sequence>
<name>A0A1L8QNS2_9ENTE</name>
<feature type="compositionally biased region" description="Polar residues" evidence="1">
    <location>
        <begin position="370"/>
        <end position="380"/>
    </location>
</feature>
<evidence type="ECO:0000256" key="1">
    <source>
        <dbReference type="SAM" id="MobiDB-lite"/>
    </source>
</evidence>